<dbReference type="InterPro" id="IPR006311">
    <property type="entry name" value="TAT_signal"/>
</dbReference>
<name>A0ABP9C824_9ACTN</name>
<keyword evidence="5" id="KW-0560">Oxidoreductase</keyword>
<organism evidence="7 8">
    <name type="scientific">Streptomyces ziwulingensis</name>
    <dbReference type="NCBI Taxonomy" id="1045501"/>
    <lineage>
        <taxon>Bacteria</taxon>
        <taxon>Bacillati</taxon>
        <taxon>Actinomycetota</taxon>
        <taxon>Actinomycetes</taxon>
        <taxon>Kitasatosporales</taxon>
        <taxon>Streptomycetaceae</taxon>
        <taxon>Streptomyces</taxon>
    </lineage>
</organism>
<dbReference type="PANTHER" id="PTHR42973">
    <property type="entry name" value="BINDING OXIDOREDUCTASE, PUTATIVE (AFU_ORTHOLOGUE AFUA_1G17690)-RELATED"/>
    <property type="match status" value="1"/>
</dbReference>
<dbReference type="InterPro" id="IPR012951">
    <property type="entry name" value="BBE"/>
</dbReference>
<dbReference type="PROSITE" id="PS51387">
    <property type="entry name" value="FAD_PCMH"/>
    <property type="match status" value="1"/>
</dbReference>
<evidence type="ECO:0000256" key="1">
    <source>
        <dbReference type="ARBA" id="ARBA00001974"/>
    </source>
</evidence>
<dbReference type="Pfam" id="PF08031">
    <property type="entry name" value="BBE"/>
    <property type="match status" value="1"/>
</dbReference>
<feature type="domain" description="FAD-binding PCMH-type" evidence="6">
    <location>
        <begin position="69"/>
        <end position="238"/>
    </location>
</feature>
<dbReference type="InterPro" id="IPR006094">
    <property type="entry name" value="Oxid_FAD_bind_N"/>
</dbReference>
<dbReference type="InterPro" id="IPR016169">
    <property type="entry name" value="FAD-bd_PCMH_sub2"/>
</dbReference>
<evidence type="ECO:0000256" key="2">
    <source>
        <dbReference type="ARBA" id="ARBA00005466"/>
    </source>
</evidence>
<dbReference type="Gene3D" id="3.30.465.10">
    <property type="match status" value="1"/>
</dbReference>
<protein>
    <submittedName>
        <fullName evidence="7">FAD-binding oxidoreductase</fullName>
    </submittedName>
</protein>
<reference evidence="8" key="1">
    <citation type="journal article" date="2019" name="Int. J. Syst. Evol. Microbiol.">
        <title>The Global Catalogue of Microorganisms (GCM) 10K type strain sequencing project: providing services to taxonomists for standard genome sequencing and annotation.</title>
        <authorList>
            <consortium name="The Broad Institute Genomics Platform"/>
            <consortium name="The Broad Institute Genome Sequencing Center for Infectious Disease"/>
            <person name="Wu L."/>
            <person name="Ma J."/>
        </authorList>
    </citation>
    <scope>NUCLEOTIDE SEQUENCE [LARGE SCALE GENOMIC DNA]</scope>
    <source>
        <strain evidence="8">JCM 18081</strain>
    </source>
</reference>
<keyword evidence="3" id="KW-0285">Flavoprotein</keyword>
<proteinExistence type="inferred from homology"/>
<accession>A0ABP9C824</accession>
<evidence type="ECO:0000313" key="8">
    <source>
        <dbReference type="Proteomes" id="UP001501265"/>
    </source>
</evidence>
<dbReference type="RefSeq" id="WP_345620869.1">
    <property type="nucleotide sequence ID" value="NZ_BAABIG010000033.1"/>
</dbReference>
<dbReference type="Gene3D" id="3.40.462.20">
    <property type="match status" value="1"/>
</dbReference>
<dbReference type="Pfam" id="PF01565">
    <property type="entry name" value="FAD_binding_4"/>
    <property type="match status" value="1"/>
</dbReference>
<dbReference type="InterPro" id="IPR050416">
    <property type="entry name" value="FAD-linked_Oxidoreductase"/>
</dbReference>
<dbReference type="PROSITE" id="PS51318">
    <property type="entry name" value="TAT"/>
    <property type="match status" value="1"/>
</dbReference>
<evidence type="ECO:0000256" key="5">
    <source>
        <dbReference type="ARBA" id="ARBA00023002"/>
    </source>
</evidence>
<dbReference type="InterPro" id="IPR036318">
    <property type="entry name" value="FAD-bd_PCMH-like_sf"/>
</dbReference>
<dbReference type="PANTHER" id="PTHR42973:SF39">
    <property type="entry name" value="FAD-BINDING PCMH-TYPE DOMAIN-CONTAINING PROTEIN"/>
    <property type="match status" value="1"/>
</dbReference>
<keyword evidence="4" id="KW-0274">FAD</keyword>
<comment type="similarity">
    <text evidence="2">Belongs to the oxygen-dependent FAD-linked oxidoreductase family.</text>
</comment>
<comment type="caution">
    <text evidence="7">The sequence shown here is derived from an EMBL/GenBank/DDBJ whole genome shotgun (WGS) entry which is preliminary data.</text>
</comment>
<dbReference type="Proteomes" id="UP001501265">
    <property type="component" value="Unassembled WGS sequence"/>
</dbReference>
<evidence type="ECO:0000256" key="3">
    <source>
        <dbReference type="ARBA" id="ARBA00022630"/>
    </source>
</evidence>
<comment type="cofactor">
    <cofactor evidence="1">
        <name>FAD</name>
        <dbReference type="ChEBI" id="CHEBI:57692"/>
    </cofactor>
</comment>
<keyword evidence="8" id="KW-1185">Reference proteome</keyword>
<gene>
    <name evidence="7" type="ORF">GCM10023220_37090</name>
</gene>
<dbReference type="Gene3D" id="3.30.43.10">
    <property type="entry name" value="Uridine Diphospho-n-acetylenolpyruvylglucosamine Reductase, domain 2"/>
    <property type="match status" value="1"/>
</dbReference>
<evidence type="ECO:0000259" key="6">
    <source>
        <dbReference type="PROSITE" id="PS51387"/>
    </source>
</evidence>
<dbReference type="InterPro" id="IPR016167">
    <property type="entry name" value="FAD-bd_PCMH_sub1"/>
</dbReference>
<evidence type="ECO:0000313" key="7">
    <source>
        <dbReference type="EMBL" id="GAA4804271.1"/>
    </source>
</evidence>
<dbReference type="SUPFAM" id="SSF56176">
    <property type="entry name" value="FAD-binding/transporter-associated domain-like"/>
    <property type="match status" value="1"/>
</dbReference>
<evidence type="ECO:0000256" key="4">
    <source>
        <dbReference type="ARBA" id="ARBA00022827"/>
    </source>
</evidence>
<dbReference type="EMBL" id="BAABIG010000033">
    <property type="protein sequence ID" value="GAA4804271.1"/>
    <property type="molecule type" value="Genomic_DNA"/>
</dbReference>
<dbReference type="InterPro" id="IPR016166">
    <property type="entry name" value="FAD-bd_PCMH"/>
</dbReference>
<sequence>MLSRRSLIRTTAATGAAAALTAGTGGLVLAAAPSAAVPWSTLRDRLTGRLVLPDDSGYDTARQLQLAQFDAVHPQAVAYCATESDVTACVRFAQDQTLATAVRSGGHSAAGYSTTPGLVIDVSRLAAVRVDGATVHLGPGAQGVDAVNALAPYGLQIAGGTCPTVAMGGWLQGGGFGYTSRKYGMGSDRLVSARIVLADGRTVRASATEHPDLFWALRGGGGGNFGIVTDYEVTPVPIPSLTLFNLNFRFTDAHRLILAWQDWVAAAPRELACELMFLHSTDAPAGTGPTVVLTGAHHGPKADCDRLLDLLSTAVGHPGTSRTSSELPYAEAMMRVYGCGDRSVAECHRVGFTPEARLPRDSHTTQRNLYFSRPWTPAAAQSALDALTADPRPGQFRFLGLFPYGGRINDIAPAATAFVHRDALFNAGYSVTLPTAAPAGEARDAARAWVDTAHTTMDAHSNHESYQNYMDPALTDWRQAYYGRNHRRLRAVKRAYDPARFFRFAQSLD</sequence>